<dbReference type="GO" id="GO:0005829">
    <property type="term" value="C:cytosol"/>
    <property type="evidence" value="ECO:0007669"/>
    <property type="project" value="TreeGrafter"/>
</dbReference>
<keyword evidence="1" id="KW-0560">Oxidoreductase</keyword>
<dbReference type="SUPFAM" id="SSF47240">
    <property type="entry name" value="Ferritin-like"/>
    <property type="match status" value="1"/>
</dbReference>
<dbReference type="InterPro" id="IPR052703">
    <property type="entry name" value="Aromatic_CoA_ox/epox"/>
</dbReference>
<dbReference type="AlphaFoldDB" id="A0A7W4V9H8"/>
<dbReference type="EC" id="1.14.13.149" evidence="1"/>
<proteinExistence type="predicted"/>
<evidence type="ECO:0000313" key="1">
    <source>
        <dbReference type="EMBL" id="MBB3007550.1"/>
    </source>
</evidence>
<dbReference type="RefSeq" id="WP_183299199.1">
    <property type="nucleotide sequence ID" value="NZ_JACHWF010000002.1"/>
</dbReference>
<dbReference type="PANTHER" id="PTHR30458:SF0">
    <property type="entry name" value="1,2-PHENYLACETYL-COA EPOXIDASE, SUBUNIT C"/>
    <property type="match status" value="1"/>
</dbReference>
<dbReference type="Pfam" id="PF05138">
    <property type="entry name" value="PaaA_PaaC"/>
    <property type="match status" value="1"/>
</dbReference>
<accession>A0A7W4V9H8</accession>
<keyword evidence="2" id="KW-1185">Reference proteome</keyword>
<dbReference type="PIRSF" id="PIRSF037834">
    <property type="entry name" value="PA_CoA_Oase3"/>
    <property type="match status" value="1"/>
</dbReference>
<evidence type="ECO:0000313" key="2">
    <source>
        <dbReference type="Proteomes" id="UP000578036"/>
    </source>
</evidence>
<dbReference type="InterPro" id="IPR009078">
    <property type="entry name" value="Ferritin-like_SF"/>
</dbReference>
<comment type="caution">
    <text evidence="1">The sequence shown here is derived from an EMBL/GenBank/DDBJ whole genome shotgun (WGS) entry which is preliminary data.</text>
</comment>
<reference evidence="1 2" key="1">
    <citation type="submission" date="2020-08" db="EMBL/GenBank/DDBJ databases">
        <title>Genomic Encyclopedia of Type Strains, Phase IV (KMG-V): Genome sequencing to study the core and pangenomes of soil and plant-associated prokaryotes.</title>
        <authorList>
            <person name="Whitman W."/>
        </authorList>
    </citation>
    <scope>NUCLEOTIDE SEQUENCE [LARGE SCALE GENOMIC DNA]</scope>
    <source>
        <strain evidence="1 2">SLV-2362</strain>
    </source>
</reference>
<dbReference type="EMBL" id="JACHWF010000002">
    <property type="protein sequence ID" value="MBB3007550.1"/>
    <property type="molecule type" value="Genomic_DNA"/>
</dbReference>
<dbReference type="Proteomes" id="UP000578036">
    <property type="component" value="Unassembled WGS sequence"/>
</dbReference>
<dbReference type="GO" id="GO:0097266">
    <property type="term" value="F:phenylacetyl-CoA 1,2-epoxidase activity"/>
    <property type="evidence" value="ECO:0007669"/>
    <property type="project" value="UniProtKB-EC"/>
</dbReference>
<gene>
    <name evidence="1" type="ORF">FHX61_002198</name>
</gene>
<protein>
    <submittedName>
        <fullName evidence="1">Ring-1,2-phenylacetyl-CoA epoxidase subunit PaaC</fullName>
        <ecNumber evidence="1">1.14.13.149</ecNumber>
    </submittedName>
</protein>
<sequence>MDNHKLAHLHEYLLRLGDSTLVLGQRLSEWCGRGPALEEDIALTNVALDLIGQTRLWLGYAAEVEGAGRTADQLAFLRDAHQFRNLLLAEQPNGSYADTLARQFLFDTWHYFQLEALQRSTDARIAEIAAKSLKEVTYHVRRSADLVVRLGDGSEESHRRMQEAFDELWMFTGELFEADAAEAALARDGVIPDPATLAEPWQRHVSEVLEEATLRVPAGQWAQSGGRHGRHTEHLGYLLAEMQFLQRAYPGAQW</sequence>
<dbReference type="InterPro" id="IPR012347">
    <property type="entry name" value="Ferritin-like"/>
</dbReference>
<dbReference type="Gene3D" id="1.20.1260.10">
    <property type="match status" value="1"/>
</dbReference>
<organism evidence="1 2">
    <name type="scientific">Cupriavidus alkaliphilus</name>
    <dbReference type="NCBI Taxonomy" id="942866"/>
    <lineage>
        <taxon>Bacteria</taxon>
        <taxon>Pseudomonadati</taxon>
        <taxon>Pseudomonadota</taxon>
        <taxon>Betaproteobacteria</taxon>
        <taxon>Burkholderiales</taxon>
        <taxon>Burkholderiaceae</taxon>
        <taxon>Cupriavidus</taxon>
    </lineage>
</organism>
<name>A0A7W4V9H8_9BURK</name>
<dbReference type="NCBIfam" id="TIGR02158">
    <property type="entry name" value="PA_CoA_Oxy3"/>
    <property type="match status" value="1"/>
</dbReference>
<dbReference type="InterPro" id="IPR011882">
    <property type="entry name" value="PaaC"/>
</dbReference>
<dbReference type="GO" id="GO:0010124">
    <property type="term" value="P:phenylacetate catabolic process"/>
    <property type="evidence" value="ECO:0007669"/>
    <property type="project" value="InterPro"/>
</dbReference>
<dbReference type="FunFam" id="1.20.1260.10:FF:000012">
    <property type="entry name" value="1,2-phenylacetyl-CoA epoxidase, subunit C"/>
    <property type="match status" value="1"/>
</dbReference>
<dbReference type="InterPro" id="IPR007814">
    <property type="entry name" value="PaaA_PaaC"/>
</dbReference>
<dbReference type="PANTHER" id="PTHR30458">
    <property type="entry name" value="PHENYLACETIC ACID DEGRADATION PROTEIN PAA"/>
    <property type="match status" value="1"/>
</dbReference>